<comment type="caution">
    <text evidence="3">The sequence shown here is derived from an EMBL/GenBank/DDBJ whole genome shotgun (WGS) entry which is preliminary data.</text>
</comment>
<proteinExistence type="predicted"/>
<evidence type="ECO:0000313" key="3">
    <source>
        <dbReference type="EMBL" id="KWW98139.1"/>
    </source>
</evidence>
<dbReference type="AlphaFoldDB" id="A0A132MK64"/>
<dbReference type="SUPFAM" id="SSF52091">
    <property type="entry name" value="SpoIIaa-like"/>
    <property type="match status" value="1"/>
</dbReference>
<dbReference type="PATRIC" id="fig|1469144.8.peg.1296"/>
<dbReference type="Proteomes" id="UP000070659">
    <property type="component" value="Unassembled WGS sequence"/>
</dbReference>
<dbReference type="InterPro" id="IPR002645">
    <property type="entry name" value="STAS_dom"/>
</dbReference>
<protein>
    <recommendedName>
        <fullName evidence="2">STAS domain-containing protein</fullName>
    </recommendedName>
</protein>
<evidence type="ECO:0000256" key="1">
    <source>
        <dbReference type="SAM" id="MobiDB-lite"/>
    </source>
</evidence>
<evidence type="ECO:0000259" key="2">
    <source>
        <dbReference type="PROSITE" id="PS50801"/>
    </source>
</evidence>
<accession>A0A132MK64</accession>
<feature type="domain" description="STAS" evidence="2">
    <location>
        <begin position="1"/>
        <end position="91"/>
    </location>
</feature>
<evidence type="ECO:0000313" key="4">
    <source>
        <dbReference type="Proteomes" id="UP000070659"/>
    </source>
</evidence>
<name>A0A132MK64_9ACTN</name>
<dbReference type="InterPro" id="IPR036513">
    <property type="entry name" value="STAS_dom_sf"/>
</dbReference>
<reference evidence="3 4" key="1">
    <citation type="submission" date="2015-02" db="EMBL/GenBank/DDBJ databases">
        <title>Physiological reanalysis, assessment of diazotrophy, and genome sequences of multiple isolates of Streptomyces thermoautotrophicus.</title>
        <authorList>
            <person name="MacKellar D.C."/>
            <person name="Lieber L."/>
            <person name="Norman J."/>
            <person name="Bolger A."/>
            <person name="Tobin C."/>
            <person name="Murray J.W."/>
            <person name="Prell J."/>
        </authorList>
    </citation>
    <scope>NUCLEOTIDE SEQUENCE [LARGE SCALE GENOMIC DNA]</scope>
    <source>
        <strain evidence="3 4">UBT1</strain>
    </source>
</reference>
<dbReference type="PROSITE" id="PS50801">
    <property type="entry name" value="STAS"/>
    <property type="match status" value="1"/>
</dbReference>
<dbReference type="Pfam" id="PF01740">
    <property type="entry name" value="STAS"/>
    <property type="match status" value="1"/>
</dbReference>
<feature type="region of interest" description="Disordered" evidence="1">
    <location>
        <begin position="99"/>
        <end position="122"/>
    </location>
</feature>
<dbReference type="EMBL" id="JYIJ01000019">
    <property type="protein sequence ID" value="KWW98139.1"/>
    <property type="molecule type" value="Genomic_DNA"/>
</dbReference>
<dbReference type="Gene3D" id="3.30.750.24">
    <property type="entry name" value="STAS domain"/>
    <property type="match status" value="1"/>
</dbReference>
<organism evidence="3 4">
    <name type="scientific">Carbonactinospora thermoautotrophica</name>
    <dbReference type="NCBI Taxonomy" id="1469144"/>
    <lineage>
        <taxon>Bacteria</taxon>
        <taxon>Bacillati</taxon>
        <taxon>Actinomycetota</taxon>
        <taxon>Actinomycetes</taxon>
        <taxon>Kitasatosporales</taxon>
        <taxon>Carbonactinosporaceae</taxon>
        <taxon>Carbonactinospora</taxon>
    </lineage>
</organism>
<sequence>MAVAMPQPCRLRPTAQEAEHAYRHVPRWLSAVRADQARCVVLDLAEAKRLDFSAFGTLLTRLRADGVQVRLVNAPGHLVESLRALGVIDSVIDGVTDGVTVAEPGAPEGNREARPTPARAAA</sequence>
<dbReference type="RefSeq" id="WP_067071873.1">
    <property type="nucleotide sequence ID" value="NZ_JYIJ01000019.1"/>
</dbReference>
<gene>
    <name evidence="3" type="ORF">TH66_23090</name>
</gene>